<keyword evidence="3" id="KW-1185">Reference proteome</keyword>
<reference evidence="2 3" key="1">
    <citation type="submission" date="2018-05" db="EMBL/GenBank/DDBJ databases">
        <title>Streptomyces venezuelae.</title>
        <authorList>
            <person name="Kim W."/>
            <person name="Lee N."/>
            <person name="Cho B.-K."/>
        </authorList>
    </citation>
    <scope>NUCLEOTIDE SEQUENCE [LARGE SCALE GENOMIC DNA]</scope>
    <source>
        <strain evidence="2 3">ATCC 14583</strain>
    </source>
</reference>
<dbReference type="OrthoDB" id="4323652at2"/>
<dbReference type="Proteomes" id="UP000323046">
    <property type="component" value="Chromosome"/>
</dbReference>
<accession>A0A5P2BBA4</accession>
<sequence length="69" mass="7636">MAEQPQEITWFKSSYSASPDNECVEVANTPLLTLVRDSKCPDGPRTRFSPDAWATFTTCIGSLTSPLLR</sequence>
<organism evidence="2 3">
    <name type="scientific">Streptomyces venezuelae</name>
    <dbReference type="NCBI Taxonomy" id="54571"/>
    <lineage>
        <taxon>Bacteria</taxon>
        <taxon>Bacillati</taxon>
        <taxon>Actinomycetota</taxon>
        <taxon>Actinomycetes</taxon>
        <taxon>Kitasatosporales</taxon>
        <taxon>Streptomycetaceae</taxon>
        <taxon>Streptomyces</taxon>
    </lineage>
</organism>
<dbReference type="Pfam" id="PF04149">
    <property type="entry name" value="DUF397"/>
    <property type="match status" value="1"/>
</dbReference>
<evidence type="ECO:0000313" key="3">
    <source>
        <dbReference type="Proteomes" id="UP000323046"/>
    </source>
</evidence>
<proteinExistence type="predicted"/>
<dbReference type="AlphaFoldDB" id="A0A5P2BBA4"/>
<evidence type="ECO:0000313" key="2">
    <source>
        <dbReference type="EMBL" id="QES27200.1"/>
    </source>
</evidence>
<evidence type="ECO:0000259" key="1">
    <source>
        <dbReference type="Pfam" id="PF04149"/>
    </source>
</evidence>
<feature type="domain" description="DUF397" evidence="1">
    <location>
        <begin position="9"/>
        <end position="58"/>
    </location>
</feature>
<dbReference type="EMBL" id="CP029193">
    <property type="protein sequence ID" value="QES27200.1"/>
    <property type="molecule type" value="Genomic_DNA"/>
</dbReference>
<gene>
    <name evidence="2" type="ORF">DEJ47_12680</name>
</gene>
<protein>
    <submittedName>
        <fullName evidence="2">DUF397 domain-containing protein</fullName>
    </submittedName>
</protein>
<dbReference type="RefSeq" id="WP_150167853.1">
    <property type="nucleotide sequence ID" value="NZ_CP029193.1"/>
</dbReference>
<name>A0A5P2BBA4_STRVZ</name>
<dbReference type="InterPro" id="IPR007278">
    <property type="entry name" value="DUF397"/>
</dbReference>